<comment type="caution">
    <text evidence="1">The sequence shown here is derived from an EMBL/GenBank/DDBJ whole genome shotgun (WGS) entry which is preliminary data.</text>
</comment>
<dbReference type="Proteomes" id="UP001057402">
    <property type="component" value="Chromosome 1"/>
</dbReference>
<keyword evidence="2" id="KW-1185">Reference proteome</keyword>
<evidence type="ECO:0000313" key="1">
    <source>
        <dbReference type="EMBL" id="KAI4389644.1"/>
    </source>
</evidence>
<evidence type="ECO:0000313" key="2">
    <source>
        <dbReference type="Proteomes" id="UP001057402"/>
    </source>
</evidence>
<protein>
    <submittedName>
        <fullName evidence="1">Uncharacterized protein</fullName>
    </submittedName>
</protein>
<dbReference type="EMBL" id="CM042880">
    <property type="protein sequence ID" value="KAI4389644.1"/>
    <property type="molecule type" value="Genomic_DNA"/>
</dbReference>
<gene>
    <name evidence="1" type="ORF">MLD38_001849</name>
</gene>
<organism evidence="1 2">
    <name type="scientific">Melastoma candidum</name>
    <dbReference type="NCBI Taxonomy" id="119954"/>
    <lineage>
        <taxon>Eukaryota</taxon>
        <taxon>Viridiplantae</taxon>
        <taxon>Streptophyta</taxon>
        <taxon>Embryophyta</taxon>
        <taxon>Tracheophyta</taxon>
        <taxon>Spermatophyta</taxon>
        <taxon>Magnoliopsida</taxon>
        <taxon>eudicotyledons</taxon>
        <taxon>Gunneridae</taxon>
        <taxon>Pentapetalae</taxon>
        <taxon>rosids</taxon>
        <taxon>malvids</taxon>
        <taxon>Myrtales</taxon>
        <taxon>Melastomataceae</taxon>
        <taxon>Melastomatoideae</taxon>
        <taxon>Melastomateae</taxon>
        <taxon>Melastoma</taxon>
    </lineage>
</organism>
<reference evidence="2" key="1">
    <citation type="journal article" date="2023" name="Front. Plant Sci.">
        <title>Chromosomal-level genome assembly of Melastoma candidum provides insights into trichome evolution.</title>
        <authorList>
            <person name="Zhong Y."/>
            <person name="Wu W."/>
            <person name="Sun C."/>
            <person name="Zou P."/>
            <person name="Liu Y."/>
            <person name="Dai S."/>
            <person name="Zhou R."/>
        </authorList>
    </citation>
    <scope>NUCLEOTIDE SEQUENCE [LARGE SCALE GENOMIC DNA]</scope>
</reference>
<sequence length="272" mass="29427">MKKKQILRDATLKRSCGPVGEIEDAGGREALDGAAEGGTQAANGHPQGVPSSGPSLREIVGSEKVDELSTPRIDMPVKSSSPYRKISRRSRVGGPRASKSRVELLDRKDAPAEPTPLIGNSQLQTHAPSRVPPPDKIEASSDFDEYSTPGINRTISVHSTPRNFIQRNMDGGLGVLPDGPGLLSQQLRARNLKRKLEEAGGLVSWLLSMGLVQFVKIFEHKPVNEFQLASLTMQKLKEMGAAAIGPRRKLMHALNTGSYPSPIALKLLQNHI</sequence>
<name>A0ACB9SIH5_9MYRT</name>
<accession>A0ACB9SIH5</accession>
<proteinExistence type="predicted"/>